<dbReference type="Proteomes" id="UP000297245">
    <property type="component" value="Unassembled WGS sequence"/>
</dbReference>
<organism evidence="1 2">
    <name type="scientific">Dendrothele bispora (strain CBS 962.96)</name>
    <dbReference type="NCBI Taxonomy" id="1314807"/>
    <lineage>
        <taxon>Eukaryota</taxon>
        <taxon>Fungi</taxon>
        <taxon>Dikarya</taxon>
        <taxon>Basidiomycota</taxon>
        <taxon>Agaricomycotina</taxon>
        <taxon>Agaricomycetes</taxon>
        <taxon>Agaricomycetidae</taxon>
        <taxon>Agaricales</taxon>
        <taxon>Agaricales incertae sedis</taxon>
        <taxon>Dendrothele</taxon>
    </lineage>
</organism>
<sequence>MINNPSTSRPCTFRYIWQGDNHFLTGVTTVADDDYLFGLLSTLSKPTAPTPISIKWSILDLLNSSASPQPWRILKAVPNKLQPTKRAFGRPNHATLFGDRSKVTKSTASVKSCKDGGGSQYVATKYAYSKLTVRFTYGTLRFHEGELWSTMYDESAVQDPQLQNFKIVFSPGNIFATDRDQMKIIYDGTMVLSQAEEQVQSNISTHAFPA</sequence>
<protein>
    <submittedName>
        <fullName evidence="1">Uncharacterized protein</fullName>
    </submittedName>
</protein>
<proteinExistence type="predicted"/>
<dbReference type="EMBL" id="ML179044">
    <property type="protein sequence ID" value="THV06177.1"/>
    <property type="molecule type" value="Genomic_DNA"/>
</dbReference>
<accession>A0A4S8MSQ8</accession>
<dbReference type="AlphaFoldDB" id="A0A4S8MSQ8"/>
<gene>
    <name evidence="1" type="ORF">K435DRAFT_834344</name>
</gene>
<keyword evidence="2" id="KW-1185">Reference proteome</keyword>
<evidence type="ECO:0000313" key="1">
    <source>
        <dbReference type="EMBL" id="THV06177.1"/>
    </source>
</evidence>
<reference evidence="1 2" key="1">
    <citation type="journal article" date="2019" name="Nat. Ecol. Evol.">
        <title>Megaphylogeny resolves global patterns of mushroom evolution.</title>
        <authorList>
            <person name="Varga T."/>
            <person name="Krizsan K."/>
            <person name="Foldi C."/>
            <person name="Dima B."/>
            <person name="Sanchez-Garcia M."/>
            <person name="Sanchez-Ramirez S."/>
            <person name="Szollosi G.J."/>
            <person name="Szarkandi J.G."/>
            <person name="Papp V."/>
            <person name="Albert L."/>
            <person name="Andreopoulos W."/>
            <person name="Angelini C."/>
            <person name="Antonin V."/>
            <person name="Barry K.W."/>
            <person name="Bougher N.L."/>
            <person name="Buchanan P."/>
            <person name="Buyck B."/>
            <person name="Bense V."/>
            <person name="Catcheside P."/>
            <person name="Chovatia M."/>
            <person name="Cooper J."/>
            <person name="Damon W."/>
            <person name="Desjardin D."/>
            <person name="Finy P."/>
            <person name="Geml J."/>
            <person name="Haridas S."/>
            <person name="Hughes K."/>
            <person name="Justo A."/>
            <person name="Karasinski D."/>
            <person name="Kautmanova I."/>
            <person name="Kiss B."/>
            <person name="Kocsube S."/>
            <person name="Kotiranta H."/>
            <person name="LaButti K.M."/>
            <person name="Lechner B.E."/>
            <person name="Liimatainen K."/>
            <person name="Lipzen A."/>
            <person name="Lukacs Z."/>
            <person name="Mihaltcheva S."/>
            <person name="Morgado L.N."/>
            <person name="Niskanen T."/>
            <person name="Noordeloos M.E."/>
            <person name="Ohm R.A."/>
            <person name="Ortiz-Santana B."/>
            <person name="Ovrebo C."/>
            <person name="Racz N."/>
            <person name="Riley R."/>
            <person name="Savchenko A."/>
            <person name="Shiryaev A."/>
            <person name="Soop K."/>
            <person name="Spirin V."/>
            <person name="Szebenyi C."/>
            <person name="Tomsovsky M."/>
            <person name="Tulloss R.E."/>
            <person name="Uehling J."/>
            <person name="Grigoriev I.V."/>
            <person name="Vagvolgyi C."/>
            <person name="Papp T."/>
            <person name="Martin F.M."/>
            <person name="Miettinen O."/>
            <person name="Hibbett D.S."/>
            <person name="Nagy L.G."/>
        </authorList>
    </citation>
    <scope>NUCLEOTIDE SEQUENCE [LARGE SCALE GENOMIC DNA]</scope>
    <source>
        <strain evidence="1 2">CBS 962.96</strain>
    </source>
</reference>
<evidence type="ECO:0000313" key="2">
    <source>
        <dbReference type="Proteomes" id="UP000297245"/>
    </source>
</evidence>
<name>A0A4S8MSQ8_DENBC</name>